<organism evidence="2 3">
    <name type="scientific">Halopiger xanaduensis (strain DSM 18323 / JCM 14033 / SH-6)</name>
    <dbReference type="NCBI Taxonomy" id="797210"/>
    <lineage>
        <taxon>Archaea</taxon>
        <taxon>Methanobacteriati</taxon>
        <taxon>Methanobacteriota</taxon>
        <taxon>Stenosarchaea group</taxon>
        <taxon>Halobacteria</taxon>
        <taxon>Halobacteriales</taxon>
        <taxon>Natrialbaceae</taxon>
        <taxon>Halopiger</taxon>
    </lineage>
</organism>
<protein>
    <submittedName>
        <fullName evidence="2">Uncharacterized protein</fullName>
    </submittedName>
</protein>
<evidence type="ECO:0000256" key="1">
    <source>
        <dbReference type="SAM" id="MobiDB-lite"/>
    </source>
</evidence>
<feature type="compositionally biased region" description="Basic and acidic residues" evidence="1">
    <location>
        <begin position="1"/>
        <end position="11"/>
    </location>
</feature>
<feature type="compositionally biased region" description="Gly residues" evidence="1">
    <location>
        <begin position="21"/>
        <end position="38"/>
    </location>
</feature>
<reference evidence="2 3" key="1">
    <citation type="journal article" date="2012" name="Stand. Genomic Sci.">
        <title>Complete genome sequence of Halopiger xanaduensis type strain (SH-6(T)).</title>
        <authorList>
            <person name="Anderson I."/>
            <person name="Tindall B.J."/>
            <person name="Rohde M."/>
            <person name="Lucas S."/>
            <person name="Han J."/>
            <person name="Lapidus A."/>
            <person name="Cheng J.F."/>
            <person name="Goodwin L."/>
            <person name="Pitluck S."/>
            <person name="Peters L."/>
            <person name="Pati A."/>
            <person name="Mikhailova N."/>
            <person name="Pagani I."/>
            <person name="Teshima H."/>
            <person name="Han C."/>
            <person name="Tapia R."/>
            <person name="Land M."/>
            <person name="Woyke T."/>
            <person name="Klenk H.P."/>
            <person name="Kyrpides N."/>
            <person name="Ivanova N."/>
        </authorList>
    </citation>
    <scope>NUCLEOTIDE SEQUENCE [LARGE SCALE GENOMIC DNA]</scope>
    <source>
        <strain evidence="3">DSM 18323 / JCM 14033 / SH-6</strain>
    </source>
</reference>
<dbReference type="EMBL" id="CP002839">
    <property type="protein sequence ID" value="AEH38292.1"/>
    <property type="molecule type" value="Genomic_DNA"/>
</dbReference>
<dbReference type="Proteomes" id="UP000006794">
    <property type="component" value="Chromosome"/>
</dbReference>
<evidence type="ECO:0000313" key="2">
    <source>
        <dbReference type="EMBL" id="AEH38292.1"/>
    </source>
</evidence>
<dbReference type="KEGG" id="hxa:Halxa_3684"/>
<dbReference type="STRING" id="797210.Halxa_3684"/>
<name>F8DBM5_HALXS</name>
<accession>F8DBM5</accession>
<feature type="region of interest" description="Disordered" evidence="1">
    <location>
        <begin position="1"/>
        <end position="38"/>
    </location>
</feature>
<dbReference type="HOGENOM" id="CLU_3322907_0_0_2"/>
<evidence type="ECO:0000313" key="3">
    <source>
        <dbReference type="Proteomes" id="UP000006794"/>
    </source>
</evidence>
<dbReference type="AlphaFoldDB" id="F8DBM5"/>
<proteinExistence type="predicted"/>
<gene>
    <name evidence="2" type="ordered locus">Halxa_3684</name>
</gene>
<keyword evidence="3" id="KW-1185">Reference proteome</keyword>
<sequence>MNDTRSPDVRLRQGTVADAGAGYGHGYEHGYGGDPPWN</sequence>